<dbReference type="InterPro" id="IPR036890">
    <property type="entry name" value="HATPase_C_sf"/>
</dbReference>
<keyword evidence="6" id="KW-0808">Transferase</keyword>
<evidence type="ECO:0000256" key="6">
    <source>
        <dbReference type="ARBA" id="ARBA00022679"/>
    </source>
</evidence>
<dbReference type="CDD" id="cd06225">
    <property type="entry name" value="HAMP"/>
    <property type="match status" value="1"/>
</dbReference>
<evidence type="ECO:0000259" key="17">
    <source>
        <dbReference type="PROSITE" id="PS50885"/>
    </source>
</evidence>
<evidence type="ECO:0000313" key="19">
    <source>
        <dbReference type="Proteomes" id="UP000248132"/>
    </source>
</evidence>
<proteinExistence type="predicted"/>
<evidence type="ECO:0000256" key="9">
    <source>
        <dbReference type="ARBA" id="ARBA00022777"/>
    </source>
</evidence>
<keyword evidence="11 15" id="KW-1133">Transmembrane helix</keyword>
<dbReference type="Gene3D" id="3.30.565.10">
    <property type="entry name" value="Histidine kinase-like ATPase, C-terminal domain"/>
    <property type="match status" value="1"/>
</dbReference>
<dbReference type="AlphaFoldDB" id="A0A318XM81"/>
<comment type="catalytic activity">
    <reaction evidence="1">
        <text>ATP + protein L-histidine = ADP + protein N-phospho-L-histidine.</text>
        <dbReference type="EC" id="2.7.13.3"/>
    </reaction>
</comment>
<evidence type="ECO:0000259" key="16">
    <source>
        <dbReference type="PROSITE" id="PS50109"/>
    </source>
</evidence>
<dbReference type="RefSeq" id="WP_110461868.1">
    <property type="nucleotide sequence ID" value="NZ_QKMR01000009.1"/>
</dbReference>
<feature type="transmembrane region" description="Helical" evidence="15">
    <location>
        <begin position="12"/>
        <end position="32"/>
    </location>
</feature>
<evidence type="ECO:0000256" key="2">
    <source>
        <dbReference type="ARBA" id="ARBA00004651"/>
    </source>
</evidence>
<organism evidence="18 19">
    <name type="scientific">Ruminiclostridium sufflavum DSM 19573</name>
    <dbReference type="NCBI Taxonomy" id="1121337"/>
    <lineage>
        <taxon>Bacteria</taxon>
        <taxon>Bacillati</taxon>
        <taxon>Bacillota</taxon>
        <taxon>Clostridia</taxon>
        <taxon>Eubacteriales</taxon>
        <taxon>Oscillospiraceae</taxon>
        <taxon>Ruminiclostridium</taxon>
    </lineage>
</organism>
<dbReference type="PROSITE" id="PS50109">
    <property type="entry name" value="HIS_KIN"/>
    <property type="match status" value="1"/>
</dbReference>
<dbReference type="SUPFAM" id="SSF158472">
    <property type="entry name" value="HAMP domain-like"/>
    <property type="match status" value="1"/>
</dbReference>
<dbReference type="PANTHER" id="PTHR45528:SF1">
    <property type="entry name" value="SENSOR HISTIDINE KINASE CPXA"/>
    <property type="match status" value="1"/>
</dbReference>
<evidence type="ECO:0000256" key="1">
    <source>
        <dbReference type="ARBA" id="ARBA00000085"/>
    </source>
</evidence>
<dbReference type="SMART" id="SM00387">
    <property type="entry name" value="HATPase_c"/>
    <property type="match status" value="1"/>
</dbReference>
<evidence type="ECO:0000256" key="5">
    <source>
        <dbReference type="ARBA" id="ARBA00022553"/>
    </source>
</evidence>
<evidence type="ECO:0000256" key="4">
    <source>
        <dbReference type="ARBA" id="ARBA00022475"/>
    </source>
</evidence>
<dbReference type="Pfam" id="PF02518">
    <property type="entry name" value="HATPase_c"/>
    <property type="match status" value="1"/>
</dbReference>
<dbReference type="FunFam" id="1.10.287.130:FF:000001">
    <property type="entry name" value="Two-component sensor histidine kinase"/>
    <property type="match status" value="1"/>
</dbReference>
<dbReference type="InterPro" id="IPR036097">
    <property type="entry name" value="HisK_dim/P_sf"/>
</dbReference>
<dbReference type="SUPFAM" id="SSF55874">
    <property type="entry name" value="ATPase domain of HSP90 chaperone/DNA topoisomerase II/histidine kinase"/>
    <property type="match status" value="1"/>
</dbReference>
<accession>A0A318XM81</accession>
<comment type="caution">
    <text evidence="18">The sequence shown here is derived from an EMBL/GenBank/DDBJ whole genome shotgun (WGS) entry which is preliminary data.</text>
</comment>
<keyword evidence="9" id="KW-0418">Kinase</keyword>
<dbReference type="InterPro" id="IPR003661">
    <property type="entry name" value="HisK_dim/P_dom"/>
</dbReference>
<keyword evidence="4" id="KW-1003">Cell membrane</keyword>
<dbReference type="GO" id="GO:0005524">
    <property type="term" value="F:ATP binding"/>
    <property type="evidence" value="ECO:0007669"/>
    <property type="project" value="UniProtKB-KW"/>
</dbReference>
<keyword evidence="7 15" id="KW-0812">Transmembrane</keyword>
<evidence type="ECO:0000313" key="18">
    <source>
        <dbReference type="EMBL" id="PYG87812.1"/>
    </source>
</evidence>
<reference evidence="18 19" key="1">
    <citation type="submission" date="2018-06" db="EMBL/GenBank/DDBJ databases">
        <title>Genomic Encyclopedia of Type Strains, Phase I: the one thousand microbial genomes (KMG-I) project.</title>
        <authorList>
            <person name="Kyrpides N."/>
        </authorList>
    </citation>
    <scope>NUCLEOTIDE SEQUENCE [LARGE SCALE GENOMIC DNA]</scope>
    <source>
        <strain evidence="18 19">DSM 19573</strain>
    </source>
</reference>
<dbReference type="EC" id="2.7.13.3" evidence="3"/>
<name>A0A318XM81_9FIRM</name>
<evidence type="ECO:0000256" key="11">
    <source>
        <dbReference type="ARBA" id="ARBA00022989"/>
    </source>
</evidence>
<dbReference type="EMBL" id="QKMR01000009">
    <property type="protein sequence ID" value="PYG87812.1"/>
    <property type="molecule type" value="Genomic_DNA"/>
</dbReference>
<dbReference type="OrthoDB" id="9762826at2"/>
<protein>
    <recommendedName>
        <fullName evidence="3">histidine kinase</fullName>
        <ecNumber evidence="3">2.7.13.3</ecNumber>
    </recommendedName>
</protein>
<feature type="domain" description="HAMP" evidence="17">
    <location>
        <begin position="195"/>
        <end position="247"/>
    </location>
</feature>
<dbReference type="InterPro" id="IPR005467">
    <property type="entry name" value="His_kinase_dom"/>
</dbReference>
<evidence type="ECO:0000256" key="7">
    <source>
        <dbReference type="ARBA" id="ARBA00022692"/>
    </source>
</evidence>
<evidence type="ECO:0000256" key="10">
    <source>
        <dbReference type="ARBA" id="ARBA00022840"/>
    </source>
</evidence>
<sequence>MKISLKTKLFSTFFALIIFSVILTLVLNSTILEKYYYNEKKDTLLKSYETIQEAYENDADNIMLDIEKIESLRGIIILILDKNFNIVYQSMQKSVDIKLKKPLPIPREQIFESRVLYEKRNEIHPDKPVIEMRYSKRMDSNFISLYGIVGEDLYLYMGTPVEAIRESAEIATKFSAITGVLTIVLGGIIILLVTSRVTKPIIKLNGIAKKMAVLDFSEKYDGGSNDEIGDLGESINSLTKQLEQSIGELREANNKLIEDIEKERQIDEMRKEFISNVSHELKTPIALVQGYAEGLKLNVNDDEENKNYYCEVIIDEANKMNSMVRKLLELSELEFNSISLDREKFCICELVGNVLKKSSIMAAEKGTEVIFNSNGNENIQINADYYLTEQVLMNYLSNAVNHLDDNKKLSIEVKIIDNKARVEVYNSGENIPEDALEKIWMSFYKVDKARTRAYGGTGLGLSIVKAIQKAHNNKYGTANMPDGVCFWFDTDLS</sequence>
<dbReference type="SUPFAM" id="SSF47384">
    <property type="entry name" value="Homodimeric domain of signal transducing histidine kinase"/>
    <property type="match status" value="1"/>
</dbReference>
<dbReference type="Pfam" id="PF00512">
    <property type="entry name" value="HisKA"/>
    <property type="match status" value="1"/>
</dbReference>
<comment type="subcellular location">
    <subcellularLocation>
        <location evidence="2">Cell membrane</location>
        <topology evidence="2">Multi-pass membrane protein</topology>
    </subcellularLocation>
</comment>
<dbReference type="CDD" id="cd00082">
    <property type="entry name" value="HisKA"/>
    <property type="match status" value="1"/>
</dbReference>
<evidence type="ECO:0000256" key="12">
    <source>
        <dbReference type="ARBA" id="ARBA00023012"/>
    </source>
</evidence>
<dbReference type="Pfam" id="PF00672">
    <property type="entry name" value="HAMP"/>
    <property type="match status" value="1"/>
</dbReference>
<keyword evidence="14" id="KW-0175">Coiled coil</keyword>
<dbReference type="Proteomes" id="UP000248132">
    <property type="component" value="Unassembled WGS sequence"/>
</dbReference>
<dbReference type="PANTHER" id="PTHR45528">
    <property type="entry name" value="SENSOR HISTIDINE KINASE CPXA"/>
    <property type="match status" value="1"/>
</dbReference>
<keyword evidence="13 15" id="KW-0472">Membrane</keyword>
<keyword evidence="19" id="KW-1185">Reference proteome</keyword>
<keyword evidence="8" id="KW-0547">Nucleotide-binding</keyword>
<dbReference type="InterPro" id="IPR050398">
    <property type="entry name" value="HssS/ArlS-like"/>
</dbReference>
<dbReference type="Gene3D" id="1.10.287.130">
    <property type="match status" value="1"/>
</dbReference>
<feature type="transmembrane region" description="Helical" evidence="15">
    <location>
        <begin position="174"/>
        <end position="193"/>
    </location>
</feature>
<dbReference type="SMART" id="SM00388">
    <property type="entry name" value="HisKA"/>
    <property type="match status" value="1"/>
</dbReference>
<evidence type="ECO:0000256" key="15">
    <source>
        <dbReference type="SAM" id="Phobius"/>
    </source>
</evidence>
<dbReference type="Gene3D" id="6.10.340.10">
    <property type="match status" value="1"/>
</dbReference>
<feature type="coiled-coil region" evidence="14">
    <location>
        <begin position="235"/>
        <end position="266"/>
    </location>
</feature>
<dbReference type="GO" id="GO:0005886">
    <property type="term" value="C:plasma membrane"/>
    <property type="evidence" value="ECO:0007669"/>
    <property type="project" value="UniProtKB-SubCell"/>
</dbReference>
<dbReference type="GO" id="GO:0000155">
    <property type="term" value="F:phosphorelay sensor kinase activity"/>
    <property type="evidence" value="ECO:0007669"/>
    <property type="project" value="InterPro"/>
</dbReference>
<keyword evidence="10" id="KW-0067">ATP-binding</keyword>
<evidence type="ECO:0000256" key="3">
    <source>
        <dbReference type="ARBA" id="ARBA00012438"/>
    </source>
</evidence>
<dbReference type="InterPro" id="IPR003660">
    <property type="entry name" value="HAMP_dom"/>
</dbReference>
<evidence type="ECO:0000256" key="13">
    <source>
        <dbReference type="ARBA" id="ARBA00023136"/>
    </source>
</evidence>
<dbReference type="InterPro" id="IPR003594">
    <property type="entry name" value="HATPase_dom"/>
</dbReference>
<feature type="domain" description="Histidine kinase" evidence="16">
    <location>
        <begin position="276"/>
        <end position="493"/>
    </location>
</feature>
<evidence type="ECO:0000256" key="8">
    <source>
        <dbReference type="ARBA" id="ARBA00022741"/>
    </source>
</evidence>
<keyword evidence="12" id="KW-0902">Two-component regulatory system</keyword>
<dbReference type="PROSITE" id="PS50885">
    <property type="entry name" value="HAMP"/>
    <property type="match status" value="1"/>
</dbReference>
<dbReference type="SMART" id="SM00304">
    <property type="entry name" value="HAMP"/>
    <property type="match status" value="1"/>
</dbReference>
<keyword evidence="5" id="KW-0597">Phosphoprotein</keyword>
<gene>
    <name evidence="18" type="ORF">LY28_01832</name>
</gene>
<evidence type="ECO:0000256" key="14">
    <source>
        <dbReference type="SAM" id="Coils"/>
    </source>
</evidence>